<evidence type="ECO:0000313" key="2">
    <source>
        <dbReference type="Proteomes" id="UP000299102"/>
    </source>
</evidence>
<accession>A0A4C1VKL8</accession>
<dbReference type="EMBL" id="BGZK01000360">
    <property type="protein sequence ID" value="GBP39143.1"/>
    <property type="molecule type" value="Genomic_DNA"/>
</dbReference>
<protein>
    <submittedName>
        <fullName evidence="1">Uncharacterized protein</fullName>
    </submittedName>
</protein>
<keyword evidence="2" id="KW-1185">Reference proteome</keyword>
<name>A0A4C1VKL8_EUMVA</name>
<sequence>MRYGGEIKEFSVTRASRKKRQKEHQIASLEADCPQNTVIADIHCRPSCGGATSREVTRSPRSMFSLYQLAELAENPLAVCARAAGVGACIFICPETGHRPL</sequence>
<comment type="caution">
    <text evidence="1">The sequence shown here is derived from an EMBL/GenBank/DDBJ whole genome shotgun (WGS) entry which is preliminary data.</text>
</comment>
<evidence type="ECO:0000313" key="1">
    <source>
        <dbReference type="EMBL" id="GBP39143.1"/>
    </source>
</evidence>
<organism evidence="1 2">
    <name type="scientific">Eumeta variegata</name>
    <name type="common">Bagworm moth</name>
    <name type="synonym">Eumeta japonica</name>
    <dbReference type="NCBI Taxonomy" id="151549"/>
    <lineage>
        <taxon>Eukaryota</taxon>
        <taxon>Metazoa</taxon>
        <taxon>Ecdysozoa</taxon>
        <taxon>Arthropoda</taxon>
        <taxon>Hexapoda</taxon>
        <taxon>Insecta</taxon>
        <taxon>Pterygota</taxon>
        <taxon>Neoptera</taxon>
        <taxon>Endopterygota</taxon>
        <taxon>Lepidoptera</taxon>
        <taxon>Glossata</taxon>
        <taxon>Ditrysia</taxon>
        <taxon>Tineoidea</taxon>
        <taxon>Psychidae</taxon>
        <taxon>Oiketicinae</taxon>
        <taxon>Eumeta</taxon>
    </lineage>
</organism>
<dbReference type="AlphaFoldDB" id="A0A4C1VKL8"/>
<gene>
    <name evidence="1" type="ORF">EVAR_27103_1</name>
</gene>
<proteinExistence type="predicted"/>
<reference evidence="1 2" key="1">
    <citation type="journal article" date="2019" name="Commun. Biol.">
        <title>The bagworm genome reveals a unique fibroin gene that provides high tensile strength.</title>
        <authorList>
            <person name="Kono N."/>
            <person name="Nakamura H."/>
            <person name="Ohtoshi R."/>
            <person name="Tomita M."/>
            <person name="Numata K."/>
            <person name="Arakawa K."/>
        </authorList>
    </citation>
    <scope>NUCLEOTIDE SEQUENCE [LARGE SCALE GENOMIC DNA]</scope>
</reference>
<dbReference type="Proteomes" id="UP000299102">
    <property type="component" value="Unassembled WGS sequence"/>
</dbReference>